<dbReference type="RefSeq" id="XP_004027180.1">
    <property type="nucleotide sequence ID" value="XM_004027131.1"/>
</dbReference>
<organism evidence="1 2">
    <name type="scientific">Ichthyophthirius multifiliis</name>
    <name type="common">White spot disease agent</name>
    <name type="synonym">Ich</name>
    <dbReference type="NCBI Taxonomy" id="5932"/>
    <lineage>
        <taxon>Eukaryota</taxon>
        <taxon>Sar</taxon>
        <taxon>Alveolata</taxon>
        <taxon>Ciliophora</taxon>
        <taxon>Intramacronucleata</taxon>
        <taxon>Oligohymenophorea</taxon>
        <taxon>Hymenostomatida</taxon>
        <taxon>Ophryoglenina</taxon>
        <taxon>Ichthyophthirius</taxon>
    </lineage>
</organism>
<dbReference type="STRING" id="857967.G0R3V9"/>
<sequence>MSNQQQNFSHKWDWIPCNYSLKTEVKKKMTVWNLQPAIVLTNPLEDGPDPHVKLFIDTEKSLQYSEDLGWNWHKSWNLPNISVRLEIKDVATGDSLQPPKNLYVIFFSYIFLKILKKAHLFAIKAVIDQPDNFHLVDIGMKGNTKIELINGQAFFQAIKFMSTSYNNEGVKFHLVLCIYIMNEDEEIPKMLNATISPPIFVDSRKSARDSQVILEKKMSSYVDPFLPENLDKTFVKRENKKKNDNEINISNNSDGLFNYLTAPNIRHKVKHPLFLALKFSQCTKLYYNNTQLDKLDIDQLLEQLQTKITKDHSNQQKSQSQVKIKIENKPFVLQIQESQDKYRHNKIKEALDQLECPSLELTNQPIPQQFQERFVDITNGNQEGIQELINVYKKTYQNLLAIAKSITQREYGDDIQ</sequence>
<name>G0R3V9_ICHMU</name>
<dbReference type="AlphaFoldDB" id="G0R3V9"/>
<keyword evidence="2" id="KW-1185">Reference proteome</keyword>
<dbReference type="EMBL" id="GL984314">
    <property type="protein sequence ID" value="EGR27835.1"/>
    <property type="molecule type" value="Genomic_DNA"/>
</dbReference>
<accession>G0R3V9</accession>
<dbReference type="GeneID" id="14903908"/>
<gene>
    <name evidence="1" type="ORF">IMG5_187800</name>
</gene>
<dbReference type="OMA" id="PTKNFCE"/>
<dbReference type="Proteomes" id="UP000008983">
    <property type="component" value="Unassembled WGS sequence"/>
</dbReference>
<protein>
    <submittedName>
        <fullName evidence="1">Zinc finger transcription factor sma, putative</fullName>
    </submittedName>
</protein>
<dbReference type="OrthoDB" id="1305at2759"/>
<evidence type="ECO:0000313" key="2">
    <source>
        <dbReference type="Proteomes" id="UP000008983"/>
    </source>
</evidence>
<dbReference type="InParanoid" id="G0R3V9"/>
<reference evidence="1 2" key="1">
    <citation type="submission" date="2011-07" db="EMBL/GenBank/DDBJ databases">
        <authorList>
            <person name="Coyne R."/>
            <person name="Brami D."/>
            <person name="Johnson J."/>
            <person name="Hostetler J."/>
            <person name="Hannick L."/>
            <person name="Clark T."/>
            <person name="Cassidy-Hanley D."/>
            <person name="Inman J."/>
        </authorList>
    </citation>
    <scope>NUCLEOTIDE SEQUENCE [LARGE SCALE GENOMIC DNA]</scope>
    <source>
        <strain evidence="1 2">G5</strain>
    </source>
</reference>
<evidence type="ECO:0000313" key="1">
    <source>
        <dbReference type="EMBL" id="EGR27835.1"/>
    </source>
</evidence>
<dbReference type="eggNOG" id="ENOG502SDSS">
    <property type="taxonomic scope" value="Eukaryota"/>
</dbReference>
<proteinExistence type="predicted"/>